<evidence type="ECO:0000259" key="9">
    <source>
        <dbReference type="PROSITE" id="PS51176"/>
    </source>
</evidence>
<sequence>MPEQPQMIIGTLGPSHSHAWQAAALHDPAAELKAFPHTNGLLAAFAAGAIDRAVLPVYNTREGSGTQYFGLFSQIKAGWWIDNVVLPVSLSLGVFTPSTQPEELKTLLGRRAVFRQCEEYISRTFPDIALTSVADLDLALARVRAQGAHSCGVIDTAEMLLAYGLHIAEREVAPHSRTRYAVLGRKLARPTGYDSTALLTKPLDDRVGLLVDILGEFARRGINILDMSSENDPQTQKLQIYVEAEGHIEDEAMAGAIAQIEERIVGQKHSLRLLGCFPRVDMRPKHIRSVGFIGTGDMSAWFAERLENEGYRVFMTGRNTELRPEQMIAEVDVVLVCVPISVTADTVRQYGPLIADGKALILLAGEADSTISTALECTSKGVEVMLVHNLWGPAAAAMKDKNAVVVRTRRSGKFSSEFEAFLYKHGASIHYDSALRHDLLMGIGQKLPTAVSVALAMTLAENQITADEIAGHCTLTSLYPILAMARAHSQNPRTYAEILSMRGESGKIVRDFALNLERVMAMGDKAKIQELCGLIEQNRKHLTERFLQNRMDQAKAVDKVLGAMI</sequence>
<evidence type="ECO:0000313" key="12">
    <source>
        <dbReference type="Proteomes" id="UP000316238"/>
    </source>
</evidence>
<dbReference type="PANTHER" id="PTHR21363:SF0">
    <property type="entry name" value="PREPHENATE DEHYDROGENASE [NADP(+)]"/>
    <property type="match status" value="1"/>
</dbReference>
<dbReference type="SUPFAM" id="SSF53850">
    <property type="entry name" value="Periplasmic binding protein-like II"/>
    <property type="match status" value="1"/>
</dbReference>
<evidence type="ECO:0000256" key="1">
    <source>
        <dbReference type="ARBA" id="ARBA00005067"/>
    </source>
</evidence>
<dbReference type="Pfam" id="PF01842">
    <property type="entry name" value="ACT"/>
    <property type="match status" value="1"/>
</dbReference>
<comment type="catalytic activity">
    <reaction evidence="7">
        <text>prephenate + NAD(+) = 3-(4-hydroxyphenyl)pyruvate + CO2 + NADH</text>
        <dbReference type="Rhea" id="RHEA:13869"/>
        <dbReference type="ChEBI" id="CHEBI:16526"/>
        <dbReference type="ChEBI" id="CHEBI:29934"/>
        <dbReference type="ChEBI" id="CHEBI:36242"/>
        <dbReference type="ChEBI" id="CHEBI:57540"/>
        <dbReference type="ChEBI" id="CHEBI:57945"/>
        <dbReference type="EC" id="1.3.1.12"/>
    </reaction>
</comment>
<dbReference type="PROSITE" id="PS51171">
    <property type="entry name" value="PREPHENATE_DEHYDR_3"/>
    <property type="match status" value="1"/>
</dbReference>
<keyword evidence="6" id="KW-0028">Amino-acid biosynthesis</keyword>
<feature type="domain" description="Prephenate/arogenate dehydrogenase" evidence="9">
    <location>
        <begin position="288"/>
        <end position="553"/>
    </location>
</feature>
<name>A0A521G3Z8_9BACT</name>
<dbReference type="SUPFAM" id="SSF48179">
    <property type="entry name" value="6-phosphogluconate dehydrogenase C-terminal domain-like"/>
    <property type="match status" value="1"/>
</dbReference>
<dbReference type="InterPro" id="IPR003099">
    <property type="entry name" value="Prephen_DH"/>
</dbReference>
<dbReference type="InterPro" id="IPR008927">
    <property type="entry name" value="6-PGluconate_DH-like_C_sf"/>
</dbReference>
<dbReference type="CDD" id="cd04905">
    <property type="entry name" value="ACT_CM-PDT"/>
    <property type="match status" value="1"/>
</dbReference>
<dbReference type="Gene3D" id="3.30.70.260">
    <property type="match status" value="1"/>
</dbReference>
<dbReference type="Pfam" id="PF00800">
    <property type="entry name" value="PDT"/>
    <property type="match status" value="1"/>
</dbReference>
<dbReference type="InterPro" id="IPR045865">
    <property type="entry name" value="ACT-like_dom_sf"/>
</dbReference>
<keyword evidence="6" id="KW-0057">Aromatic amino acid biosynthesis</keyword>
<comment type="caution">
    <text evidence="11">The sequence shown here is derived from an EMBL/GenBank/DDBJ whole genome shotgun (WGS) entry which is preliminary data.</text>
</comment>
<evidence type="ECO:0000256" key="3">
    <source>
        <dbReference type="ARBA" id="ARBA00016891"/>
    </source>
</evidence>
<keyword evidence="12" id="KW-1185">Reference proteome</keyword>
<dbReference type="SUPFAM" id="SSF51735">
    <property type="entry name" value="NAD(P)-binding Rossmann-fold domains"/>
    <property type="match status" value="1"/>
</dbReference>
<dbReference type="UniPathway" id="UPA00121">
    <property type="reaction ID" value="UER00345"/>
</dbReference>
<dbReference type="GO" id="GO:0006571">
    <property type="term" value="P:tyrosine biosynthetic process"/>
    <property type="evidence" value="ECO:0007669"/>
    <property type="project" value="UniProtKB-UniPathway"/>
</dbReference>
<dbReference type="UniPathway" id="UPA00122">
    <property type="reaction ID" value="UER00961"/>
</dbReference>
<dbReference type="GO" id="GO:0004665">
    <property type="term" value="F:prephenate dehydrogenase (NADP+) activity"/>
    <property type="evidence" value="ECO:0007669"/>
    <property type="project" value="InterPro"/>
</dbReference>
<reference evidence="11" key="1">
    <citation type="submission" date="2017-07" db="EMBL/GenBank/DDBJ databases">
        <title>The cable genome - Insights into the physiology and evolution of filamentous bacteria capable of sulfide oxidation via long distance electron transfer.</title>
        <authorList>
            <person name="Thorup C."/>
            <person name="Bjerg J.T."/>
            <person name="Schreiber L."/>
            <person name="Nielsen L.P."/>
            <person name="Kjeldsen K.U."/>
            <person name="Boesen T."/>
            <person name="Boggild A."/>
            <person name="Meysman F."/>
            <person name="Geelhoed J."/>
            <person name="Schramm A."/>
        </authorList>
    </citation>
    <scope>NUCLEOTIDE SEQUENCE [LARGE SCALE GENOMIC DNA]</scope>
    <source>
        <strain evidence="11">GS</strain>
    </source>
</reference>
<dbReference type="Proteomes" id="UP000316238">
    <property type="component" value="Unassembled WGS sequence"/>
</dbReference>
<feature type="domain" description="ACT" evidence="10">
    <location>
        <begin position="198"/>
        <end position="276"/>
    </location>
</feature>
<dbReference type="PANTHER" id="PTHR21363">
    <property type="entry name" value="PREPHENATE DEHYDROGENASE"/>
    <property type="match status" value="1"/>
</dbReference>
<dbReference type="Gene3D" id="3.40.50.720">
    <property type="entry name" value="NAD(P)-binding Rossmann-like Domain"/>
    <property type="match status" value="1"/>
</dbReference>
<evidence type="ECO:0000259" key="10">
    <source>
        <dbReference type="PROSITE" id="PS51671"/>
    </source>
</evidence>
<evidence type="ECO:0000256" key="2">
    <source>
        <dbReference type="ARBA" id="ARBA00012068"/>
    </source>
</evidence>
<keyword evidence="5" id="KW-0560">Oxidoreductase</keyword>
<protein>
    <recommendedName>
        <fullName evidence="3">Prephenate dehydrogenase</fullName>
        <ecNumber evidence="2">1.3.1.12</ecNumber>
    </recommendedName>
</protein>
<comment type="pathway">
    <text evidence="1">Amino-acid biosynthesis; L-tyrosine biosynthesis; (4-hydroxyphenyl)pyruvate from prephenate (NAD(+) route): step 1/1.</text>
</comment>
<evidence type="ECO:0000256" key="7">
    <source>
        <dbReference type="ARBA" id="ARBA00049260"/>
    </source>
</evidence>
<dbReference type="InterPro" id="IPR036291">
    <property type="entry name" value="NAD(P)-bd_dom_sf"/>
</dbReference>
<dbReference type="AlphaFoldDB" id="A0A521G3Z8"/>
<dbReference type="InterPro" id="IPR050812">
    <property type="entry name" value="Preph/Arog_dehydrog"/>
</dbReference>
<accession>A0A521G3Z8</accession>
<dbReference type="Gene3D" id="3.40.190.10">
    <property type="entry name" value="Periplasmic binding protein-like II"/>
    <property type="match status" value="2"/>
</dbReference>
<evidence type="ECO:0000256" key="5">
    <source>
        <dbReference type="ARBA" id="ARBA00023002"/>
    </source>
</evidence>
<feature type="domain" description="Prephenate dehydratase" evidence="8">
    <location>
        <begin position="8"/>
        <end position="185"/>
    </location>
</feature>
<gene>
    <name evidence="11" type="ORF">CDV28_10498</name>
</gene>
<dbReference type="GO" id="GO:0004664">
    <property type="term" value="F:prephenate dehydratase activity"/>
    <property type="evidence" value="ECO:0007669"/>
    <property type="project" value="InterPro"/>
</dbReference>
<dbReference type="InterPro" id="IPR002912">
    <property type="entry name" value="ACT_dom"/>
</dbReference>
<dbReference type="PROSITE" id="PS51671">
    <property type="entry name" value="ACT"/>
    <property type="match status" value="1"/>
</dbReference>
<dbReference type="GO" id="GO:0070403">
    <property type="term" value="F:NAD+ binding"/>
    <property type="evidence" value="ECO:0007669"/>
    <property type="project" value="TreeGrafter"/>
</dbReference>
<evidence type="ECO:0000313" key="11">
    <source>
        <dbReference type="EMBL" id="TAA75752.1"/>
    </source>
</evidence>
<dbReference type="PROSITE" id="PS51176">
    <property type="entry name" value="PDH_ADH"/>
    <property type="match status" value="1"/>
</dbReference>
<evidence type="ECO:0000256" key="4">
    <source>
        <dbReference type="ARBA" id="ARBA00022498"/>
    </source>
</evidence>
<proteinExistence type="predicted"/>
<dbReference type="EC" id="1.3.1.12" evidence="2"/>
<dbReference type="EMBL" id="NQJD01000004">
    <property type="protein sequence ID" value="TAA75752.1"/>
    <property type="molecule type" value="Genomic_DNA"/>
</dbReference>
<dbReference type="SUPFAM" id="SSF55021">
    <property type="entry name" value="ACT-like"/>
    <property type="match status" value="1"/>
</dbReference>
<evidence type="ECO:0000256" key="6">
    <source>
        <dbReference type="ARBA" id="ARBA00023141"/>
    </source>
</evidence>
<dbReference type="Gene3D" id="1.10.3660.10">
    <property type="entry name" value="6-phosphogluconate dehydrogenase C-terminal like domain"/>
    <property type="match status" value="1"/>
</dbReference>
<organism evidence="11 12">
    <name type="scientific">Candidatus Electronema aureum</name>
    <dbReference type="NCBI Taxonomy" id="2005002"/>
    <lineage>
        <taxon>Bacteria</taxon>
        <taxon>Pseudomonadati</taxon>
        <taxon>Thermodesulfobacteriota</taxon>
        <taxon>Desulfobulbia</taxon>
        <taxon>Desulfobulbales</taxon>
        <taxon>Desulfobulbaceae</taxon>
        <taxon>Candidatus Electronema</taxon>
    </lineage>
</organism>
<dbReference type="InterPro" id="IPR001086">
    <property type="entry name" value="Preph_deHydtase"/>
</dbReference>
<keyword evidence="4" id="KW-0827">Tyrosine biosynthesis</keyword>
<dbReference type="GO" id="GO:0009094">
    <property type="term" value="P:L-phenylalanine biosynthetic process"/>
    <property type="evidence" value="ECO:0007669"/>
    <property type="project" value="UniProtKB-UniPathway"/>
</dbReference>
<dbReference type="GO" id="GO:0008977">
    <property type="term" value="F:prephenate dehydrogenase (NAD+) activity"/>
    <property type="evidence" value="ECO:0007669"/>
    <property type="project" value="UniProtKB-EC"/>
</dbReference>
<evidence type="ECO:0000259" key="8">
    <source>
        <dbReference type="PROSITE" id="PS51171"/>
    </source>
</evidence>